<reference evidence="1" key="1">
    <citation type="journal article" date="2013" name="Environ. Microbiol.">
        <title>Microbiota from the distal guts of lean and obese adolescents exhibit partial functional redundancy besides clear differences in community structure.</title>
        <authorList>
            <person name="Ferrer M."/>
            <person name="Ruiz A."/>
            <person name="Lanza F."/>
            <person name="Haange S.B."/>
            <person name="Oberbach A."/>
            <person name="Till H."/>
            <person name="Bargiela R."/>
            <person name="Campoy C."/>
            <person name="Segura M.T."/>
            <person name="Richter M."/>
            <person name="von Bergen M."/>
            <person name="Seifert J."/>
            <person name="Suarez A."/>
        </authorList>
    </citation>
    <scope>NUCLEOTIDE SEQUENCE</scope>
</reference>
<evidence type="ECO:0000313" key="1">
    <source>
        <dbReference type="EMBL" id="EKC43526.1"/>
    </source>
</evidence>
<dbReference type="EMBL" id="AJWZ01011984">
    <property type="protein sequence ID" value="EKC43526.1"/>
    <property type="molecule type" value="Genomic_DNA"/>
</dbReference>
<name>K1S7Q8_9ZZZZ</name>
<organism evidence="1">
    <name type="scientific">human gut metagenome</name>
    <dbReference type="NCBI Taxonomy" id="408170"/>
    <lineage>
        <taxon>unclassified sequences</taxon>
        <taxon>metagenomes</taxon>
        <taxon>organismal metagenomes</taxon>
    </lineage>
</organism>
<dbReference type="AlphaFoldDB" id="K1S7Q8"/>
<sequence length="25" mass="2883">MVKTELDSMPAELDDLNHKITQLQI</sequence>
<feature type="non-terminal residue" evidence="1">
    <location>
        <position position="25"/>
    </location>
</feature>
<proteinExistence type="predicted"/>
<gene>
    <name evidence="1" type="ORF">OBE_17954</name>
</gene>
<comment type="caution">
    <text evidence="1">The sequence shown here is derived from an EMBL/GenBank/DDBJ whole genome shotgun (WGS) entry which is preliminary data.</text>
</comment>
<protein>
    <submittedName>
        <fullName evidence="1">Uncharacterized protein</fullName>
    </submittedName>
</protein>
<accession>K1S7Q8</accession>